<organism evidence="1 2">
    <name type="scientific">Salmonella phage S8</name>
    <dbReference type="NCBI Taxonomy" id="1913039"/>
    <lineage>
        <taxon>Viruses</taxon>
        <taxon>Duplodnaviria</taxon>
        <taxon>Heunggongvirae</taxon>
        <taxon>Uroviricota</taxon>
        <taxon>Caudoviricetes</taxon>
        <taxon>Pantevenvirales</taxon>
        <taxon>Ackermannviridae</taxon>
        <taxon>Cvivirinae</taxon>
        <taxon>Kuttervirus</taxon>
        <taxon>Kuttervirus BSP101</taxon>
    </lineage>
</organism>
<accession>A0A286KQC0</accession>
<sequence length="73" mass="8034">MSGERFIHGLGLMVWQTIETKTDIDSIPCAAIDCICTYPYAVIDDSIDTDKAFTIPFNVISVDGINKTTDFDA</sequence>
<evidence type="ECO:0000313" key="2">
    <source>
        <dbReference type="Proteomes" id="UP000225116"/>
    </source>
</evidence>
<protein>
    <submittedName>
        <fullName evidence="1">Uncharacterized protein</fullName>
    </submittedName>
</protein>
<gene>
    <name evidence="1" type="ORF">S8_070</name>
</gene>
<name>A0A286KQC0_9CAUD</name>
<proteinExistence type="predicted"/>
<dbReference type="EMBL" id="KY630163">
    <property type="protein sequence ID" value="ARB06356.1"/>
    <property type="molecule type" value="Genomic_DNA"/>
</dbReference>
<evidence type="ECO:0000313" key="1">
    <source>
        <dbReference type="EMBL" id="ARB06356.1"/>
    </source>
</evidence>
<dbReference type="Proteomes" id="UP000225116">
    <property type="component" value="Segment"/>
</dbReference>
<reference evidence="2" key="1">
    <citation type="submission" date="2017-02" db="EMBL/GenBank/DDBJ databases">
        <authorList>
            <person name="Kim J."/>
            <person name="Kim K.-P."/>
        </authorList>
    </citation>
    <scope>NUCLEOTIDE SEQUENCE [LARGE SCALE GENOMIC DNA]</scope>
</reference>